<dbReference type="GO" id="GO:0003735">
    <property type="term" value="F:structural constituent of ribosome"/>
    <property type="evidence" value="ECO:0007669"/>
    <property type="project" value="InterPro"/>
</dbReference>
<dbReference type="SUPFAM" id="SSF54211">
    <property type="entry name" value="Ribosomal protein S5 domain 2-like"/>
    <property type="match status" value="1"/>
</dbReference>
<evidence type="ECO:0000313" key="7">
    <source>
        <dbReference type="EMBL" id="MBN1574345.1"/>
    </source>
</evidence>
<organism evidence="7 8">
    <name type="scientific">Candidatus Zymogenus saltonus</name>
    <dbReference type="NCBI Taxonomy" id="2844893"/>
    <lineage>
        <taxon>Bacteria</taxon>
        <taxon>Deltaproteobacteria</taxon>
        <taxon>Candidatus Zymogenia</taxon>
        <taxon>Candidatus Zymogeniales</taxon>
        <taxon>Candidatus Zymogenaceae</taxon>
        <taxon>Candidatus Zymogenus</taxon>
    </lineage>
</organism>
<evidence type="ECO:0000256" key="6">
    <source>
        <dbReference type="RuleBase" id="RU003815"/>
    </source>
</evidence>
<reference evidence="7" key="2">
    <citation type="submission" date="2021-01" db="EMBL/GenBank/DDBJ databases">
        <authorList>
            <person name="Hahn C.R."/>
            <person name="Youssef N.H."/>
            <person name="Elshahed M."/>
        </authorList>
    </citation>
    <scope>NUCLEOTIDE SEQUENCE</scope>
    <source>
        <strain evidence="7">Zod_Metabat.24</strain>
    </source>
</reference>
<gene>
    <name evidence="5 7" type="primary">rpsI</name>
    <name evidence="7" type="ORF">JW984_14190</name>
</gene>
<dbReference type="InterPro" id="IPR020568">
    <property type="entry name" value="Ribosomal_Su5_D2-typ_SF"/>
</dbReference>
<keyword evidence="2 5" id="KW-0689">Ribosomal protein</keyword>
<dbReference type="NCBIfam" id="NF001099">
    <property type="entry name" value="PRK00132.1"/>
    <property type="match status" value="1"/>
</dbReference>
<reference evidence="7" key="1">
    <citation type="journal article" date="2021" name="Environ. Microbiol.">
        <title>Genomic characterization of three novel Desulfobacterota classes expand the metabolic and phylogenetic diversity of the phylum.</title>
        <authorList>
            <person name="Murphy C.L."/>
            <person name="Biggerstaff J."/>
            <person name="Eichhorn A."/>
            <person name="Ewing E."/>
            <person name="Shahan R."/>
            <person name="Soriano D."/>
            <person name="Stewart S."/>
            <person name="VanMol K."/>
            <person name="Walker R."/>
            <person name="Walters P."/>
            <person name="Elshahed M.S."/>
            <person name="Youssef N.H."/>
        </authorList>
    </citation>
    <scope>NUCLEOTIDE SEQUENCE</scope>
    <source>
        <strain evidence="7">Zod_Metabat.24</strain>
    </source>
</reference>
<dbReference type="AlphaFoldDB" id="A0A9D8KFY6"/>
<keyword evidence="3 5" id="KW-0687">Ribonucleoprotein</keyword>
<dbReference type="InterPro" id="IPR014721">
    <property type="entry name" value="Ribsml_uS5_D2-typ_fold_subgr"/>
</dbReference>
<dbReference type="InterPro" id="IPR020574">
    <property type="entry name" value="Ribosomal_uS9_CS"/>
</dbReference>
<dbReference type="PANTHER" id="PTHR21569:SF1">
    <property type="entry name" value="SMALL RIBOSOMAL SUBUNIT PROTEIN US9M"/>
    <property type="match status" value="1"/>
</dbReference>
<dbReference type="GO" id="GO:0006412">
    <property type="term" value="P:translation"/>
    <property type="evidence" value="ECO:0007669"/>
    <property type="project" value="UniProtKB-UniRule"/>
</dbReference>
<accession>A0A9D8KFY6</accession>
<dbReference type="PANTHER" id="PTHR21569">
    <property type="entry name" value="RIBOSOMAL PROTEIN S9"/>
    <property type="match status" value="1"/>
</dbReference>
<dbReference type="GO" id="GO:0022627">
    <property type="term" value="C:cytosolic small ribosomal subunit"/>
    <property type="evidence" value="ECO:0007669"/>
    <property type="project" value="TreeGrafter"/>
</dbReference>
<evidence type="ECO:0000256" key="4">
    <source>
        <dbReference type="ARBA" id="ARBA00035259"/>
    </source>
</evidence>
<dbReference type="HAMAP" id="MF_00532_B">
    <property type="entry name" value="Ribosomal_uS9_B"/>
    <property type="match status" value="1"/>
</dbReference>
<dbReference type="InterPro" id="IPR023035">
    <property type="entry name" value="Ribosomal_uS9_bac/plastid"/>
</dbReference>
<dbReference type="InterPro" id="IPR000754">
    <property type="entry name" value="Ribosomal_uS9"/>
</dbReference>
<evidence type="ECO:0000256" key="2">
    <source>
        <dbReference type="ARBA" id="ARBA00022980"/>
    </source>
</evidence>
<sequence>MAQSPQYYATGKRKSSIARVYLRPGKGDIVINKKVLDDYFHRETSKMIIHQPLELTNTLGKFDIFVNVSGGGHSGQAGAIKHGISKALLNYDAELRSVLKKAGFITRDSRVKERKKYGQRGARARFQFSKR</sequence>
<evidence type="ECO:0000256" key="1">
    <source>
        <dbReference type="ARBA" id="ARBA00005251"/>
    </source>
</evidence>
<name>A0A9D8KFY6_9DELT</name>
<dbReference type="GO" id="GO:0003723">
    <property type="term" value="F:RNA binding"/>
    <property type="evidence" value="ECO:0007669"/>
    <property type="project" value="TreeGrafter"/>
</dbReference>
<dbReference type="PROSITE" id="PS00360">
    <property type="entry name" value="RIBOSOMAL_S9"/>
    <property type="match status" value="1"/>
</dbReference>
<dbReference type="Pfam" id="PF00380">
    <property type="entry name" value="Ribosomal_S9"/>
    <property type="match status" value="1"/>
</dbReference>
<dbReference type="Proteomes" id="UP000809273">
    <property type="component" value="Unassembled WGS sequence"/>
</dbReference>
<protein>
    <recommendedName>
        <fullName evidence="4 5">Small ribosomal subunit protein uS9</fullName>
    </recommendedName>
</protein>
<dbReference type="FunFam" id="3.30.230.10:FF:000001">
    <property type="entry name" value="30S ribosomal protein S9"/>
    <property type="match status" value="1"/>
</dbReference>
<evidence type="ECO:0000313" key="8">
    <source>
        <dbReference type="Proteomes" id="UP000809273"/>
    </source>
</evidence>
<comment type="similarity">
    <text evidence="1 5 6">Belongs to the universal ribosomal protein uS9 family.</text>
</comment>
<proteinExistence type="inferred from homology"/>
<comment type="caution">
    <text evidence="7">The sequence shown here is derived from an EMBL/GenBank/DDBJ whole genome shotgun (WGS) entry which is preliminary data.</text>
</comment>
<evidence type="ECO:0000256" key="5">
    <source>
        <dbReference type="HAMAP-Rule" id="MF_00532"/>
    </source>
</evidence>
<evidence type="ECO:0000256" key="3">
    <source>
        <dbReference type="ARBA" id="ARBA00023274"/>
    </source>
</evidence>
<dbReference type="EMBL" id="JAFGIX010000075">
    <property type="protein sequence ID" value="MBN1574345.1"/>
    <property type="molecule type" value="Genomic_DNA"/>
</dbReference>
<dbReference type="Gene3D" id="3.30.230.10">
    <property type="match status" value="1"/>
</dbReference>